<feature type="region of interest" description="Disordered" evidence="1">
    <location>
        <begin position="1"/>
        <end position="74"/>
    </location>
</feature>
<dbReference type="AlphaFoldDB" id="A0A1G9CHQ7"/>
<reference evidence="3" key="1">
    <citation type="submission" date="2016-10" db="EMBL/GenBank/DDBJ databases">
        <authorList>
            <person name="Varghese N."/>
            <person name="Submissions S."/>
        </authorList>
    </citation>
    <scope>NUCLEOTIDE SEQUENCE [LARGE SCALE GENOMIC DNA]</scope>
    <source>
        <strain evidence="3">DSM 19181</strain>
    </source>
</reference>
<dbReference type="RefSeq" id="WP_091267694.1">
    <property type="nucleotide sequence ID" value="NZ_FNFK01000035.1"/>
</dbReference>
<protein>
    <submittedName>
        <fullName evidence="2">Uncharacterized protein</fullName>
    </submittedName>
</protein>
<evidence type="ECO:0000256" key="1">
    <source>
        <dbReference type="SAM" id="MobiDB-lite"/>
    </source>
</evidence>
<evidence type="ECO:0000313" key="2">
    <source>
        <dbReference type="EMBL" id="SDK51202.1"/>
    </source>
</evidence>
<dbReference type="STRING" id="426701.SAMN04488098_103515"/>
<dbReference type="EMBL" id="FNFK01000035">
    <property type="protein sequence ID" value="SDK51202.1"/>
    <property type="molecule type" value="Genomic_DNA"/>
</dbReference>
<gene>
    <name evidence="2" type="ORF">SAMN04488098_103515</name>
</gene>
<feature type="compositionally biased region" description="Polar residues" evidence="1">
    <location>
        <begin position="1"/>
        <end position="11"/>
    </location>
</feature>
<organism evidence="2 3">
    <name type="scientific">Alkalibacterium thalassium</name>
    <dbReference type="NCBI Taxonomy" id="426701"/>
    <lineage>
        <taxon>Bacteria</taxon>
        <taxon>Bacillati</taxon>
        <taxon>Bacillota</taxon>
        <taxon>Bacilli</taxon>
        <taxon>Lactobacillales</taxon>
        <taxon>Carnobacteriaceae</taxon>
        <taxon>Alkalibacterium</taxon>
    </lineage>
</organism>
<feature type="compositionally biased region" description="Basic and acidic residues" evidence="1">
    <location>
        <begin position="57"/>
        <end position="74"/>
    </location>
</feature>
<name>A0A1G9CHQ7_9LACT</name>
<sequence length="74" mass="8626">MPNMDENQQNKAYPFADHPRDKNEFINADETIDDSPDNKSEADKAQDTTEEDFESFDVDKVDDLERSKNEQNKD</sequence>
<feature type="compositionally biased region" description="Basic and acidic residues" evidence="1">
    <location>
        <begin position="36"/>
        <end position="47"/>
    </location>
</feature>
<dbReference type="Proteomes" id="UP000199433">
    <property type="component" value="Unassembled WGS sequence"/>
</dbReference>
<keyword evidence="3" id="KW-1185">Reference proteome</keyword>
<dbReference type="OrthoDB" id="9877979at2"/>
<evidence type="ECO:0000313" key="3">
    <source>
        <dbReference type="Proteomes" id="UP000199433"/>
    </source>
</evidence>
<proteinExistence type="predicted"/>
<accession>A0A1G9CHQ7</accession>